<name>A0A3N0CPQ5_9ACTN</name>
<dbReference type="PANTHER" id="PTHR21666">
    <property type="entry name" value="PEPTIDASE-RELATED"/>
    <property type="match status" value="1"/>
</dbReference>
<dbReference type="InterPro" id="IPR011055">
    <property type="entry name" value="Dup_hybrid_motif"/>
</dbReference>
<evidence type="ECO:0000256" key="1">
    <source>
        <dbReference type="SAM" id="MobiDB-lite"/>
    </source>
</evidence>
<accession>A0A3N0CPQ5</accession>
<dbReference type="Proteomes" id="UP000267128">
    <property type="component" value="Unassembled WGS sequence"/>
</dbReference>
<organism evidence="3 4">
    <name type="scientific">Nocardioides marmoriginsengisoli</name>
    <dbReference type="NCBI Taxonomy" id="661483"/>
    <lineage>
        <taxon>Bacteria</taxon>
        <taxon>Bacillati</taxon>
        <taxon>Actinomycetota</taxon>
        <taxon>Actinomycetes</taxon>
        <taxon>Propionibacteriales</taxon>
        <taxon>Nocardioidaceae</taxon>
        <taxon>Nocardioides</taxon>
    </lineage>
</organism>
<dbReference type="InterPro" id="IPR016047">
    <property type="entry name" value="M23ase_b-sheet_dom"/>
</dbReference>
<feature type="domain" description="M23ase beta-sheet core" evidence="2">
    <location>
        <begin position="181"/>
        <end position="276"/>
    </location>
</feature>
<dbReference type="InterPro" id="IPR050570">
    <property type="entry name" value="Cell_wall_metabolism_enzyme"/>
</dbReference>
<protein>
    <recommendedName>
        <fullName evidence="2">M23ase beta-sheet core domain-containing protein</fullName>
    </recommendedName>
</protein>
<gene>
    <name evidence="3" type="ORF">EFK50_05165</name>
</gene>
<dbReference type="GO" id="GO:0004222">
    <property type="term" value="F:metalloendopeptidase activity"/>
    <property type="evidence" value="ECO:0007669"/>
    <property type="project" value="TreeGrafter"/>
</dbReference>
<dbReference type="Gene3D" id="2.70.70.10">
    <property type="entry name" value="Glucose Permease (Domain IIA)"/>
    <property type="match status" value="1"/>
</dbReference>
<sequence length="287" mass="29693">MGNHRADHRSPARAVVDTTPSGAARPVGGRRKATRRQSQANPFRKIPAVPTIVGAVAIVAAAGGALGVGGGELQAGQNLALSSGAADSFSGTDAFNFSGADARSVAISRDSSRQALEDAANKQTEAAVEEVAQQRNSELQSLAGLAQKRADQIAKNLWVLPTVGYHLTARFGQSSGLWSRNHTGLDFAAPSGTPIYAIANGVITSTGYDGAYGNKTVETLADGTEIWYCHQSEIGVTVGQKVVQSTQIGRVGSSGNVTGPHVHIEVRPGGGDPVDPYPAFIYHGVTP</sequence>
<dbReference type="CDD" id="cd12797">
    <property type="entry name" value="M23_peptidase"/>
    <property type="match status" value="1"/>
</dbReference>
<feature type="compositionally biased region" description="Basic and acidic residues" evidence="1">
    <location>
        <begin position="1"/>
        <end position="10"/>
    </location>
</feature>
<feature type="region of interest" description="Disordered" evidence="1">
    <location>
        <begin position="1"/>
        <end position="42"/>
    </location>
</feature>
<evidence type="ECO:0000313" key="4">
    <source>
        <dbReference type="Proteomes" id="UP000267128"/>
    </source>
</evidence>
<dbReference type="Pfam" id="PF01551">
    <property type="entry name" value="Peptidase_M23"/>
    <property type="match status" value="1"/>
</dbReference>
<dbReference type="EMBL" id="RJSE01000003">
    <property type="protein sequence ID" value="RNL65350.1"/>
    <property type="molecule type" value="Genomic_DNA"/>
</dbReference>
<dbReference type="PANTHER" id="PTHR21666:SF270">
    <property type="entry name" value="MUREIN HYDROLASE ACTIVATOR ENVC"/>
    <property type="match status" value="1"/>
</dbReference>
<keyword evidence="4" id="KW-1185">Reference proteome</keyword>
<comment type="caution">
    <text evidence="3">The sequence shown here is derived from an EMBL/GenBank/DDBJ whole genome shotgun (WGS) entry which is preliminary data.</text>
</comment>
<proteinExistence type="predicted"/>
<dbReference type="AlphaFoldDB" id="A0A3N0CPQ5"/>
<evidence type="ECO:0000313" key="3">
    <source>
        <dbReference type="EMBL" id="RNL65350.1"/>
    </source>
</evidence>
<reference evidence="3 4" key="1">
    <citation type="submission" date="2018-11" db="EMBL/GenBank/DDBJ databases">
        <authorList>
            <person name="Li F."/>
        </authorList>
    </citation>
    <scope>NUCLEOTIDE SEQUENCE [LARGE SCALE GENOMIC DNA]</scope>
    <source>
        <strain evidence="3 4">Gsoil 097</strain>
    </source>
</reference>
<dbReference type="SUPFAM" id="SSF51261">
    <property type="entry name" value="Duplicated hybrid motif"/>
    <property type="match status" value="1"/>
</dbReference>
<dbReference type="OrthoDB" id="1099523at2"/>
<evidence type="ECO:0000259" key="2">
    <source>
        <dbReference type="Pfam" id="PF01551"/>
    </source>
</evidence>